<keyword evidence="8" id="KW-1185">Reference proteome</keyword>
<dbReference type="RefSeq" id="WP_242677196.1">
    <property type="nucleotide sequence ID" value="NZ_CP036455.1"/>
</dbReference>
<evidence type="ECO:0000313" key="8">
    <source>
        <dbReference type="Proteomes" id="UP000292235"/>
    </source>
</evidence>
<dbReference type="PIRSF" id="PIRSF005859">
    <property type="entry name" value="PBR"/>
    <property type="match status" value="1"/>
</dbReference>
<dbReference type="FunFam" id="1.20.1260.100:FF:000001">
    <property type="entry name" value="translocator protein 2"/>
    <property type="match status" value="1"/>
</dbReference>
<dbReference type="PANTHER" id="PTHR10057:SF0">
    <property type="entry name" value="TRANSLOCATOR PROTEIN"/>
    <property type="match status" value="1"/>
</dbReference>
<dbReference type="KEGG" id="strr:EKD16_02135"/>
<dbReference type="AlphaFoldDB" id="A0A4P6PVX4"/>
<evidence type="ECO:0000256" key="2">
    <source>
        <dbReference type="ARBA" id="ARBA00007524"/>
    </source>
</evidence>
<evidence type="ECO:0000256" key="4">
    <source>
        <dbReference type="ARBA" id="ARBA00022989"/>
    </source>
</evidence>
<dbReference type="InterPro" id="IPR038330">
    <property type="entry name" value="TspO/MBR-related_sf"/>
</dbReference>
<keyword evidence="3 6" id="KW-0812">Transmembrane</keyword>
<organism evidence="7 8">
    <name type="scientific">Streptomonospora litoralis</name>
    <dbReference type="NCBI Taxonomy" id="2498135"/>
    <lineage>
        <taxon>Bacteria</taxon>
        <taxon>Bacillati</taxon>
        <taxon>Actinomycetota</taxon>
        <taxon>Actinomycetes</taxon>
        <taxon>Streptosporangiales</taxon>
        <taxon>Nocardiopsidaceae</taxon>
        <taxon>Streptomonospora</taxon>
    </lineage>
</organism>
<evidence type="ECO:0000256" key="6">
    <source>
        <dbReference type="SAM" id="Phobius"/>
    </source>
</evidence>
<dbReference type="GO" id="GO:0033013">
    <property type="term" value="P:tetrapyrrole metabolic process"/>
    <property type="evidence" value="ECO:0007669"/>
    <property type="project" value="UniProtKB-ARBA"/>
</dbReference>
<gene>
    <name evidence="7" type="ORF">EKD16_02135</name>
</gene>
<feature type="transmembrane region" description="Helical" evidence="6">
    <location>
        <begin position="90"/>
        <end position="108"/>
    </location>
</feature>
<feature type="transmembrane region" description="Helical" evidence="6">
    <location>
        <begin position="57"/>
        <end position="78"/>
    </location>
</feature>
<proteinExistence type="inferred from homology"/>
<keyword evidence="4 6" id="KW-1133">Transmembrane helix</keyword>
<evidence type="ECO:0000256" key="5">
    <source>
        <dbReference type="ARBA" id="ARBA00023136"/>
    </source>
</evidence>
<feature type="transmembrane region" description="Helical" evidence="6">
    <location>
        <begin position="141"/>
        <end position="163"/>
    </location>
</feature>
<dbReference type="Pfam" id="PF03073">
    <property type="entry name" value="TspO_MBR"/>
    <property type="match status" value="1"/>
</dbReference>
<comment type="similarity">
    <text evidence="2">Belongs to the TspO/BZRP family.</text>
</comment>
<reference evidence="7 8" key="1">
    <citation type="submission" date="2019-02" db="EMBL/GenBank/DDBJ databases">
        <authorList>
            <person name="Khodamoradi S."/>
            <person name="Hahnke R.L."/>
            <person name="Kaempfer P."/>
            <person name="Schumann P."/>
            <person name="Rohde M."/>
            <person name="Steinert M."/>
            <person name="Luzhetskyy A."/>
            <person name="Wink J."/>
            <person name="Ruckert C."/>
        </authorList>
    </citation>
    <scope>NUCLEOTIDE SEQUENCE [LARGE SCALE GENOMIC DNA]</scope>
    <source>
        <strain evidence="7 8">M2</strain>
    </source>
</reference>
<dbReference type="Gene3D" id="1.20.1260.100">
    <property type="entry name" value="TspO/MBR protein"/>
    <property type="match status" value="1"/>
</dbReference>
<dbReference type="GO" id="GO:0016020">
    <property type="term" value="C:membrane"/>
    <property type="evidence" value="ECO:0007669"/>
    <property type="project" value="UniProtKB-SubCell"/>
</dbReference>
<comment type="subcellular location">
    <subcellularLocation>
        <location evidence="1">Membrane</location>
        <topology evidence="1">Multi-pass membrane protein</topology>
    </subcellularLocation>
</comment>
<evidence type="ECO:0000256" key="3">
    <source>
        <dbReference type="ARBA" id="ARBA00022692"/>
    </source>
</evidence>
<accession>A0A4P6PVX4</accession>
<evidence type="ECO:0000256" key="1">
    <source>
        <dbReference type="ARBA" id="ARBA00004141"/>
    </source>
</evidence>
<evidence type="ECO:0000313" key="7">
    <source>
        <dbReference type="EMBL" id="QBI52243.1"/>
    </source>
</evidence>
<feature type="transmembrane region" description="Helical" evidence="6">
    <location>
        <begin position="114"/>
        <end position="134"/>
    </location>
</feature>
<name>A0A4P6PVX4_9ACTN</name>
<dbReference type="InterPro" id="IPR004307">
    <property type="entry name" value="TspO_MBR"/>
</dbReference>
<sequence precursor="true">MADTAIRRPPPVGRSLLGLALFAAAAAAAALIGVFAATGTAAEYAQLRQPAWAPPSWVFGPVWTVLYVLIALAGWQVWRRRGWSGARAALALYGVQLVLNAAWTPLFFAADLRALAFVDIVALVVVLTATIAAFRRASGVAAVLLVPYWAWTVFAAALNLAVWQLNTGA</sequence>
<protein>
    <submittedName>
        <fullName evidence="7">TspO/MBR family protein</fullName>
    </submittedName>
</protein>
<dbReference type="Proteomes" id="UP000292235">
    <property type="component" value="Chromosome"/>
</dbReference>
<dbReference type="CDD" id="cd15904">
    <property type="entry name" value="TSPO_MBR"/>
    <property type="match status" value="1"/>
</dbReference>
<dbReference type="EMBL" id="CP036455">
    <property type="protein sequence ID" value="QBI52243.1"/>
    <property type="molecule type" value="Genomic_DNA"/>
</dbReference>
<dbReference type="PANTHER" id="PTHR10057">
    <property type="entry name" value="PERIPHERAL-TYPE BENZODIAZEPINE RECEPTOR"/>
    <property type="match status" value="1"/>
</dbReference>
<keyword evidence="5 6" id="KW-0472">Membrane</keyword>